<organism evidence="1 2">
    <name type="scientific">Entomophthora muscae</name>
    <dbReference type="NCBI Taxonomy" id="34485"/>
    <lineage>
        <taxon>Eukaryota</taxon>
        <taxon>Fungi</taxon>
        <taxon>Fungi incertae sedis</taxon>
        <taxon>Zoopagomycota</taxon>
        <taxon>Entomophthoromycotina</taxon>
        <taxon>Entomophthoromycetes</taxon>
        <taxon>Entomophthorales</taxon>
        <taxon>Entomophthoraceae</taxon>
        <taxon>Entomophthora</taxon>
    </lineage>
</organism>
<sequence>MLYGQEATTPSILGLLLIKVNASANPEAHVKDLTNWIIVIQATAYSTASKVKALELSPSNASRAPSLSTK</sequence>
<gene>
    <name evidence="1" type="ORF">DSO57_1022026</name>
</gene>
<keyword evidence="2" id="KW-1185">Reference proteome</keyword>
<name>A0ACC2UD58_9FUNG</name>
<accession>A0ACC2UD58</accession>
<evidence type="ECO:0000313" key="2">
    <source>
        <dbReference type="Proteomes" id="UP001165960"/>
    </source>
</evidence>
<evidence type="ECO:0000313" key="1">
    <source>
        <dbReference type="EMBL" id="KAJ9084660.1"/>
    </source>
</evidence>
<dbReference type="EMBL" id="QTSX02000819">
    <property type="protein sequence ID" value="KAJ9084660.1"/>
    <property type="molecule type" value="Genomic_DNA"/>
</dbReference>
<reference evidence="1" key="1">
    <citation type="submission" date="2022-04" db="EMBL/GenBank/DDBJ databases">
        <title>Genome of the entomopathogenic fungus Entomophthora muscae.</title>
        <authorList>
            <person name="Elya C."/>
            <person name="Lovett B.R."/>
            <person name="Lee E."/>
            <person name="Macias A.M."/>
            <person name="Hajek A.E."/>
            <person name="De Bivort B.L."/>
            <person name="Kasson M.T."/>
            <person name="De Fine Licht H.H."/>
            <person name="Stajich J.E."/>
        </authorList>
    </citation>
    <scope>NUCLEOTIDE SEQUENCE</scope>
    <source>
        <strain evidence="1">Berkeley</strain>
    </source>
</reference>
<comment type="caution">
    <text evidence="1">The sequence shown here is derived from an EMBL/GenBank/DDBJ whole genome shotgun (WGS) entry which is preliminary data.</text>
</comment>
<protein>
    <submittedName>
        <fullName evidence="1">Uncharacterized protein</fullName>
    </submittedName>
</protein>
<proteinExistence type="predicted"/>
<dbReference type="Proteomes" id="UP001165960">
    <property type="component" value="Unassembled WGS sequence"/>
</dbReference>